<dbReference type="InterPro" id="IPR023198">
    <property type="entry name" value="PGP-like_dom2"/>
</dbReference>
<organism evidence="1 2">
    <name type="scientific">Rhizobium aquaticum</name>
    <dbReference type="NCBI Taxonomy" id="1549636"/>
    <lineage>
        <taxon>Bacteria</taxon>
        <taxon>Pseudomonadati</taxon>
        <taxon>Pseudomonadota</taxon>
        <taxon>Alphaproteobacteria</taxon>
        <taxon>Hyphomicrobiales</taxon>
        <taxon>Rhizobiaceae</taxon>
        <taxon>Rhizobium/Agrobacterium group</taxon>
        <taxon>Rhizobium</taxon>
    </lineage>
</organism>
<evidence type="ECO:0000313" key="2">
    <source>
        <dbReference type="Proteomes" id="UP001549047"/>
    </source>
</evidence>
<gene>
    <name evidence="1" type="ORF">ABID16_002907</name>
</gene>
<accession>A0ABV2J3L7</accession>
<dbReference type="SFLD" id="SFLDG01129">
    <property type="entry name" value="C1.5:_HAD__Beta-PGM__Phosphata"/>
    <property type="match status" value="1"/>
</dbReference>
<dbReference type="Gene3D" id="1.10.150.240">
    <property type="entry name" value="Putative phosphatase, domain 2"/>
    <property type="match status" value="1"/>
</dbReference>
<dbReference type="SFLD" id="SFLDG01135">
    <property type="entry name" value="C1.5.6:_HAD__Beta-PGM__Phospha"/>
    <property type="match status" value="1"/>
</dbReference>
<dbReference type="Pfam" id="PF13419">
    <property type="entry name" value="HAD_2"/>
    <property type="match status" value="1"/>
</dbReference>
<dbReference type="Gene3D" id="3.40.50.1000">
    <property type="entry name" value="HAD superfamily/HAD-like"/>
    <property type="match status" value="1"/>
</dbReference>
<dbReference type="InterPro" id="IPR041492">
    <property type="entry name" value="HAD_2"/>
</dbReference>
<dbReference type="EMBL" id="JBEPMB010000004">
    <property type="protein sequence ID" value="MET3614570.1"/>
    <property type="molecule type" value="Genomic_DNA"/>
</dbReference>
<dbReference type="SFLD" id="SFLDS00003">
    <property type="entry name" value="Haloacid_Dehalogenase"/>
    <property type="match status" value="1"/>
</dbReference>
<dbReference type="Proteomes" id="UP001549047">
    <property type="component" value="Unassembled WGS sequence"/>
</dbReference>
<dbReference type="NCBIfam" id="TIGR01509">
    <property type="entry name" value="HAD-SF-IA-v3"/>
    <property type="match status" value="1"/>
</dbReference>
<reference evidence="1 2" key="1">
    <citation type="submission" date="2024-06" db="EMBL/GenBank/DDBJ databases">
        <title>Genomic Encyclopedia of Type Strains, Phase IV (KMG-IV): sequencing the most valuable type-strain genomes for metagenomic binning, comparative biology and taxonomic classification.</title>
        <authorList>
            <person name="Goeker M."/>
        </authorList>
    </citation>
    <scope>NUCLEOTIDE SEQUENCE [LARGE SCALE GENOMIC DNA]</scope>
    <source>
        <strain evidence="1 2">DSM 29780</strain>
    </source>
</reference>
<keyword evidence="1" id="KW-0378">Hydrolase</keyword>
<dbReference type="InterPro" id="IPR036412">
    <property type="entry name" value="HAD-like_sf"/>
</dbReference>
<sequence>MPLPRRPAAVIFDMDGLLFNTETLSFESAVTAAAHFGHTVDWELFRTLIGRQWPDIRTRLMSGLGNTFDAEAFRPVWISHYETLLKLRLDIKPGVIEILDLLDRLEIPRAIATSSPRDKVDFKIGTFDITRRFHAIVAQGDYPKGKPEPDPFLMAADRLGVDPAACLALEDSHNGIRSAHAAGMMAVMVPDLLDPTDEIRPFCTAVAHDLHEVALMIEKARAA</sequence>
<dbReference type="RefSeq" id="WP_354557064.1">
    <property type="nucleotide sequence ID" value="NZ_JBEPMB010000004.1"/>
</dbReference>
<dbReference type="CDD" id="cd07505">
    <property type="entry name" value="HAD_BPGM-like"/>
    <property type="match status" value="1"/>
</dbReference>
<dbReference type="InterPro" id="IPR023214">
    <property type="entry name" value="HAD_sf"/>
</dbReference>
<dbReference type="PANTHER" id="PTHR18901">
    <property type="entry name" value="2-DEOXYGLUCOSE-6-PHOSPHATE PHOSPHATASE 2"/>
    <property type="match status" value="1"/>
</dbReference>
<comment type="caution">
    <text evidence="1">The sequence shown here is derived from an EMBL/GenBank/DDBJ whole genome shotgun (WGS) entry which is preliminary data.</text>
</comment>
<keyword evidence="2" id="KW-1185">Reference proteome</keyword>
<dbReference type="InterPro" id="IPR006439">
    <property type="entry name" value="HAD-SF_hydro_IA"/>
</dbReference>
<dbReference type="SUPFAM" id="SSF56784">
    <property type="entry name" value="HAD-like"/>
    <property type="match status" value="1"/>
</dbReference>
<protein>
    <submittedName>
        <fullName evidence="1">HAD superfamily hydrolase (TIGR01509 family)</fullName>
    </submittedName>
</protein>
<evidence type="ECO:0000313" key="1">
    <source>
        <dbReference type="EMBL" id="MET3614570.1"/>
    </source>
</evidence>
<proteinExistence type="predicted"/>
<name>A0ABV2J3L7_9HYPH</name>
<dbReference type="GO" id="GO:0016787">
    <property type="term" value="F:hydrolase activity"/>
    <property type="evidence" value="ECO:0007669"/>
    <property type="project" value="UniProtKB-KW"/>
</dbReference>
<dbReference type="PANTHER" id="PTHR18901:SF38">
    <property type="entry name" value="PSEUDOURIDINE-5'-PHOSPHATASE"/>
    <property type="match status" value="1"/>
</dbReference>